<dbReference type="SMART" id="SM00073">
    <property type="entry name" value="HPT"/>
    <property type="match status" value="1"/>
</dbReference>
<dbReference type="SMART" id="SM00065">
    <property type="entry name" value="GAF"/>
    <property type="match status" value="1"/>
</dbReference>
<feature type="domain" description="PAS" evidence="19">
    <location>
        <begin position="1273"/>
        <end position="1313"/>
    </location>
</feature>
<dbReference type="CDD" id="cd16922">
    <property type="entry name" value="HATPase_EvgS-ArcB-TorS-like"/>
    <property type="match status" value="1"/>
</dbReference>
<feature type="domain" description="PAC" evidence="20">
    <location>
        <begin position="504"/>
        <end position="554"/>
    </location>
</feature>
<dbReference type="PRINTS" id="PR00344">
    <property type="entry name" value="BCTRLSENSOR"/>
</dbReference>
<dbReference type="Gene3D" id="3.30.565.10">
    <property type="entry name" value="Histidine kinase-like ATPase, C-terminal domain"/>
    <property type="match status" value="1"/>
</dbReference>
<feature type="modified residue" description="4-aspartylphosphate" evidence="15">
    <location>
        <position position="2209"/>
    </location>
</feature>
<dbReference type="InterPro" id="IPR000014">
    <property type="entry name" value="PAS"/>
</dbReference>
<evidence type="ECO:0000256" key="14">
    <source>
        <dbReference type="PROSITE-ProRule" id="PRU00110"/>
    </source>
</evidence>
<dbReference type="InterPro" id="IPR013655">
    <property type="entry name" value="PAS_fold_3"/>
</dbReference>
<feature type="domain" description="Response regulatory" evidence="18">
    <location>
        <begin position="2013"/>
        <end position="2134"/>
    </location>
</feature>
<dbReference type="SUPFAM" id="SSF47226">
    <property type="entry name" value="Histidine-containing phosphotransfer domain, HPT domain"/>
    <property type="match status" value="1"/>
</dbReference>
<dbReference type="EMBL" id="CP133592">
    <property type="protein sequence ID" value="WMW25620.1"/>
    <property type="molecule type" value="Genomic_DNA"/>
</dbReference>
<evidence type="ECO:0000256" key="3">
    <source>
        <dbReference type="ARBA" id="ARBA00012438"/>
    </source>
</evidence>
<evidence type="ECO:0000256" key="4">
    <source>
        <dbReference type="ARBA" id="ARBA00022475"/>
    </source>
</evidence>
<keyword evidence="6" id="KW-0808">Transferase</keyword>
<keyword evidence="10" id="KW-0067">ATP-binding</keyword>
<proteinExistence type="predicted"/>
<protein>
    <recommendedName>
        <fullName evidence="3">histidine kinase</fullName>
        <ecNumber evidence="3">2.7.13.3</ecNumber>
    </recommendedName>
</protein>
<dbReference type="InterPro" id="IPR011006">
    <property type="entry name" value="CheY-like_superfamily"/>
</dbReference>
<evidence type="ECO:0000259" key="19">
    <source>
        <dbReference type="PROSITE" id="PS50112"/>
    </source>
</evidence>
<gene>
    <name evidence="22" type="ORF">RE474_02545</name>
</gene>
<dbReference type="PANTHER" id="PTHR45339">
    <property type="entry name" value="HYBRID SIGNAL TRANSDUCTION HISTIDINE KINASE J"/>
    <property type="match status" value="1"/>
</dbReference>
<dbReference type="Pfam" id="PF01627">
    <property type="entry name" value="Hpt"/>
    <property type="match status" value="1"/>
</dbReference>
<dbReference type="SUPFAM" id="SSF55874">
    <property type="entry name" value="ATPase domain of HSP90 chaperone/DNA topoisomerase II/histidine kinase"/>
    <property type="match status" value="1"/>
</dbReference>
<dbReference type="Gene3D" id="1.20.120.160">
    <property type="entry name" value="HPT domain"/>
    <property type="match status" value="1"/>
</dbReference>
<name>A0AA51ULK4_9EURY</name>
<dbReference type="InterPro" id="IPR035965">
    <property type="entry name" value="PAS-like_dom_sf"/>
</dbReference>
<evidence type="ECO:0000259" key="18">
    <source>
        <dbReference type="PROSITE" id="PS50110"/>
    </source>
</evidence>
<dbReference type="InterPro" id="IPR003018">
    <property type="entry name" value="GAF"/>
</dbReference>
<dbReference type="InterPro" id="IPR013656">
    <property type="entry name" value="PAS_4"/>
</dbReference>
<dbReference type="Pfam" id="PF13185">
    <property type="entry name" value="GAF_2"/>
    <property type="match status" value="1"/>
</dbReference>
<feature type="modified residue" description="Phosphohistidine" evidence="14">
    <location>
        <position position="2353"/>
    </location>
</feature>
<feature type="domain" description="PAC" evidence="20">
    <location>
        <begin position="744"/>
        <end position="797"/>
    </location>
</feature>
<dbReference type="InterPro" id="IPR000700">
    <property type="entry name" value="PAS-assoc_C"/>
</dbReference>
<keyword evidence="9" id="KW-0418">Kinase</keyword>
<dbReference type="InterPro" id="IPR036890">
    <property type="entry name" value="HATPase_C_sf"/>
</dbReference>
<feature type="domain" description="PAC" evidence="20">
    <location>
        <begin position="1327"/>
        <end position="1377"/>
    </location>
</feature>
<dbReference type="PROSITE" id="PS50894">
    <property type="entry name" value="HPT"/>
    <property type="match status" value="1"/>
</dbReference>
<dbReference type="InterPro" id="IPR008207">
    <property type="entry name" value="Sig_transdc_His_kin_Hpt_dom"/>
</dbReference>
<evidence type="ECO:0000256" key="5">
    <source>
        <dbReference type="ARBA" id="ARBA00022553"/>
    </source>
</evidence>
<feature type="domain" description="PAC" evidence="20">
    <location>
        <begin position="872"/>
        <end position="923"/>
    </location>
</feature>
<feature type="coiled-coil region" evidence="16">
    <location>
        <begin position="1733"/>
        <end position="1767"/>
    </location>
</feature>
<dbReference type="Pfam" id="PF00512">
    <property type="entry name" value="HisKA"/>
    <property type="match status" value="1"/>
</dbReference>
<evidence type="ECO:0000313" key="23">
    <source>
        <dbReference type="Proteomes" id="UP001182908"/>
    </source>
</evidence>
<feature type="domain" description="PAS" evidence="19">
    <location>
        <begin position="1497"/>
        <end position="1567"/>
    </location>
</feature>
<evidence type="ECO:0000256" key="8">
    <source>
        <dbReference type="ARBA" id="ARBA00022741"/>
    </source>
</evidence>
<dbReference type="SMART" id="SM00448">
    <property type="entry name" value="REC"/>
    <property type="match status" value="2"/>
</dbReference>
<dbReference type="KEGG" id="mseb:RE474_02545"/>
<dbReference type="PROSITE" id="PS50109">
    <property type="entry name" value="HIS_KIN"/>
    <property type="match status" value="1"/>
</dbReference>
<dbReference type="Proteomes" id="UP001182908">
    <property type="component" value="Chromosome"/>
</dbReference>
<feature type="domain" description="PAC" evidence="20">
    <location>
        <begin position="1205"/>
        <end position="1257"/>
    </location>
</feature>
<evidence type="ECO:0000256" key="9">
    <source>
        <dbReference type="ARBA" id="ARBA00022777"/>
    </source>
</evidence>
<keyword evidence="11" id="KW-1133">Transmembrane helix</keyword>
<dbReference type="InterPro" id="IPR018771">
    <property type="entry name" value="PocR_dom"/>
</dbReference>
<evidence type="ECO:0000256" key="7">
    <source>
        <dbReference type="ARBA" id="ARBA00022692"/>
    </source>
</evidence>
<dbReference type="CDD" id="cd17546">
    <property type="entry name" value="REC_hyHK_CKI1_RcsC-like"/>
    <property type="match status" value="1"/>
</dbReference>
<dbReference type="PROSITE" id="PS50110">
    <property type="entry name" value="RESPONSE_REGULATORY"/>
    <property type="match status" value="2"/>
</dbReference>
<feature type="domain" description="PAC" evidence="20">
    <location>
        <begin position="1691"/>
        <end position="1742"/>
    </location>
</feature>
<dbReference type="Pfam" id="PF00072">
    <property type="entry name" value="Response_reg"/>
    <property type="match status" value="2"/>
</dbReference>
<comment type="catalytic activity">
    <reaction evidence="1">
        <text>ATP + protein L-histidine = ADP + protein N-phospho-L-histidine.</text>
        <dbReference type="EC" id="2.7.13.3"/>
    </reaction>
</comment>
<dbReference type="InterPro" id="IPR001610">
    <property type="entry name" value="PAC"/>
</dbReference>
<evidence type="ECO:0000256" key="11">
    <source>
        <dbReference type="ARBA" id="ARBA00022989"/>
    </source>
</evidence>
<dbReference type="InterPro" id="IPR036097">
    <property type="entry name" value="HisK_dim/P_sf"/>
</dbReference>
<organism evidence="22 23">
    <name type="scientific">Methanolobus sediminis</name>
    <dbReference type="NCBI Taxonomy" id="3072978"/>
    <lineage>
        <taxon>Archaea</taxon>
        <taxon>Methanobacteriati</taxon>
        <taxon>Methanobacteriota</taxon>
        <taxon>Stenosarchaea group</taxon>
        <taxon>Methanomicrobia</taxon>
        <taxon>Methanosarcinales</taxon>
        <taxon>Methanosarcinaceae</taxon>
        <taxon>Methanolobus</taxon>
    </lineage>
</organism>
<comment type="subcellular location">
    <subcellularLocation>
        <location evidence="2">Cell membrane</location>
        <topology evidence="2">Multi-pass membrane protein</topology>
    </subcellularLocation>
</comment>
<accession>A0AA51ULK4</accession>
<dbReference type="InterPro" id="IPR029016">
    <property type="entry name" value="GAF-like_dom_sf"/>
</dbReference>
<sequence length="2409" mass="274959">MEIKTVGNSMHRDSAGYRALFENKHTAMIIIDPSTLDIIDANVAACNYYGLSYEELTKKKVFEISSLSEEKMKLCVKKAITGTQDHFFGSFNLPDKKKHDVEVYTTPLKIKDQELLCLTIHDITRIKNAEEKLHLRENRLKTLVEILHSKHGSIKEALDYALEKAIELTESKYGYIFYYSEKEELFTVNTWSASAMKECDIHEIQTTYRLNETGIWGEPVRQRKAIIINDFHAPDPLIKGYPQGHVKIHKLMSIPVFMNKKIVAVVGVANKESDYCDNDTLQLSLLMNSVWNIIGQIGTEEALRKSEKKYRGLFENNISGVVITEIIRDEKGTPIDFVFQEVNETFEKNTGLKADDLIGKHASEVYHDMELQDNILLDLHLKVATNGIPITIETYSENLRKYFDINVYPIEKDIVASVSRDITKNKLTEQELAESQEKYQMLSDLTFEGITIHDNGIILEVNEAVTRLTGYTKEELIGKNILEVLAHPDDLANIKQQMKRENTKPYEIRTIRKDGTVIITEIESHAITYKGKKVRVAAARDITERKKVEQEQREIEERFKTLHSTSFSGIFIHKDNIIIDCNQGLADMTGYTVEELIGMNGLLLTDESYRDEIVNKINIDYHKLYEVIGVRKDGSKYPLSAHGKDIPYKGEKVRVVEFRDITEQKKAEERLLESEEKLRLFIEHAPVSLVMLDRDMRHIAVSRQFLDDFSLGDRDIIGLNHYDVIPLDEKYKKMHLRALQGEIVPIEENYFVGEDGKEYWTCGEVRPWKMADGNIGGIIVFVEHITERKEVEIALRESEALLNEVGILARVGGWDFDVASGVVKWTPEVYEILDLEPDFKLAYGNTLEFYSSGSRKSVEKAFKDAIEKAEPYDLELDFTTPKGNHKWIRTIGHPTIKNGKVVKVTGSFQDITIIKEADIKLLESESRVRRKLNAIMEPDGDIGELELADIIDSQILQSLMDDFYRLTHIGSAIIDNKGEILVATGWQDICTNFHRTHPETCKYCEESDTQFSKDISPGTFKIYKCKNNMWDIATPLMASGIHLGNLFLGQFFFDDEDIPYDTFRFQAKKYGFDEKEYMDALEKVPRWSRETVNTVMNFYSQLTSFVSSLSYSNIKLARTLNERDNLLTSLHESEERLKIFIEHAPASLAMFDRNMRYIAASNRWMNDYFLGDQNVIGISHYEIFPEIGDEWKAVHRRAMEGEVVRNEDDRFERANGTIQHLRWEVRPWKAADSTIGGIVIFSEDITERKKIEKELRESQKKYQMLSDATLEGIVFHDNGIVLDVNQAVIRGTGYSKDELLGKNILKMVLHPDDIGIAIHKMKNKVSKPYEVRCIRKDGSEFPVEIESYSITYKGKQVRVAAIRNITERKKAEHELKESEERFRVLHNASFGGILIHENKLILDCNQGLSEMTGYSYEELIGMNALLLIAESYRDLAMSNLRAGSEEPYEAMGRRKDGTEYHIRLEGKNIPYKGKQVRVVEFRDITEQKLAEKNLHEKTEELEAYFTSSLDLLCIANNKGEFIRLNPEWENVLGYSMEELVGRTFLDFVHPDDLEATIEVMGKLKKQEKIIRFENRYLAKDGSYRWIEWRSVPIGNVIYAAARDVTQRKEAEEKLMEREALLNEVGDIAKIGGWEIDLISNKPTSTPEVAKIYELDTDDAINREMGLSYYPPTSREILEKAINKLIEKGEPYELELELISAKGKHKWVRTSGFPKVVNGKIVKITGTLQDVTERKCAEEKLLEYAEELEDKNIELDQALIKAEEATRAKSEFLANMSHEIRTPMNGVIGMTNLLLTTKLDEEQEHYVDTVKKSGENLLELINDILDISKIEAGKLDIDEVDIDLQKVLEELASLLSIRAYEKGLEFICIADPEVPLYIKADPARLKQILINLGGNAIKFTNEGEVAIQVTLESERDSEATLCFSVRDTGIGIPDDKKNLLFQKFTQVDASTTRYYGGTGLGLVISKELVELMNGEIGFESEEGKGSEFWFKLSFEKRPGSEIPEKQYSEIEGIRVLVVDDNETKREVLVKLLDSWNMKVEEAKDGSSALQKLFKAHEEGEPFQIAILDMQMPGMDGALLGRVIKSDKDLNNISLIMLSYAGNMPESWNLNKSNFAACLSKPLKVSELFTKLSSLYSATQKAEREEVFGEELETFGISGKERILLVEDNVVNQHVAQAMLQKLGITADVANNGLEAIEALETIPYDLVFMDIQMPEMDGMEASKHIRNKQSSVINHDIPIIAMTAHAMKGDEEKCIEAGMNDYIPKPINLKLLAGKINKWMDHDPKKNYSINLPDKNNKEPLVFDYKLFMENIMDDIVVARGIIEIFNRNAPRQIEELKEAIDKKEMTDIVNNAHSLKGAAASVGGMALSDISAKIEMQAKSGQINQIIEMLPDLDNNYELLIQELEKWQS</sequence>
<feature type="domain" description="Histidine kinase" evidence="17">
    <location>
        <begin position="1774"/>
        <end position="1995"/>
    </location>
</feature>
<dbReference type="FunFam" id="1.10.287.130:FF:000003">
    <property type="entry name" value="Histidine kinase"/>
    <property type="match status" value="1"/>
</dbReference>
<dbReference type="FunFam" id="3.30.565.10:FF:000010">
    <property type="entry name" value="Sensor histidine kinase RcsC"/>
    <property type="match status" value="1"/>
</dbReference>
<evidence type="ECO:0000313" key="22">
    <source>
        <dbReference type="EMBL" id="WMW25620.1"/>
    </source>
</evidence>
<evidence type="ECO:0000256" key="15">
    <source>
        <dbReference type="PROSITE-ProRule" id="PRU00169"/>
    </source>
</evidence>
<dbReference type="GO" id="GO:0005524">
    <property type="term" value="F:ATP binding"/>
    <property type="evidence" value="ECO:0007669"/>
    <property type="project" value="UniProtKB-KW"/>
</dbReference>
<dbReference type="PROSITE" id="PS50112">
    <property type="entry name" value="PAS"/>
    <property type="match status" value="4"/>
</dbReference>
<keyword evidence="12" id="KW-0902">Two-component regulatory system</keyword>
<dbReference type="EC" id="2.7.13.3" evidence="3"/>
<dbReference type="Pfam" id="PF02518">
    <property type="entry name" value="HATPase_c"/>
    <property type="match status" value="1"/>
</dbReference>
<dbReference type="InterPro" id="IPR005467">
    <property type="entry name" value="His_kinase_dom"/>
</dbReference>
<dbReference type="Gene3D" id="3.40.50.2300">
    <property type="match status" value="2"/>
</dbReference>
<evidence type="ECO:0000256" key="1">
    <source>
        <dbReference type="ARBA" id="ARBA00000085"/>
    </source>
</evidence>
<feature type="modified residue" description="4-aspartylphosphate" evidence="15">
    <location>
        <position position="2067"/>
    </location>
</feature>
<dbReference type="Pfam" id="PF08448">
    <property type="entry name" value="PAS_4"/>
    <property type="match status" value="2"/>
</dbReference>
<dbReference type="PROSITE" id="PS50113">
    <property type="entry name" value="PAC"/>
    <property type="match status" value="7"/>
</dbReference>
<dbReference type="GeneID" id="84231560"/>
<dbReference type="GO" id="GO:0000155">
    <property type="term" value="F:phosphorelay sensor kinase activity"/>
    <property type="evidence" value="ECO:0007669"/>
    <property type="project" value="InterPro"/>
</dbReference>
<dbReference type="SUPFAM" id="SSF55785">
    <property type="entry name" value="PYP-like sensor domain (PAS domain)"/>
    <property type="match status" value="11"/>
</dbReference>
<feature type="domain" description="PAC" evidence="20">
    <location>
        <begin position="1570"/>
        <end position="1616"/>
    </location>
</feature>
<dbReference type="SUPFAM" id="SSF55781">
    <property type="entry name" value="GAF domain-like"/>
    <property type="match status" value="1"/>
</dbReference>
<dbReference type="GO" id="GO:0005886">
    <property type="term" value="C:plasma membrane"/>
    <property type="evidence" value="ECO:0007669"/>
    <property type="project" value="UniProtKB-SubCell"/>
</dbReference>
<dbReference type="Pfam" id="PF08447">
    <property type="entry name" value="PAS_3"/>
    <property type="match status" value="3"/>
</dbReference>
<keyword evidence="5 15" id="KW-0597">Phosphoprotein</keyword>
<dbReference type="InterPro" id="IPR001789">
    <property type="entry name" value="Sig_transdc_resp-reg_receiver"/>
</dbReference>
<evidence type="ECO:0000256" key="13">
    <source>
        <dbReference type="ARBA" id="ARBA00023136"/>
    </source>
</evidence>
<dbReference type="Gene3D" id="3.30.450.20">
    <property type="entry name" value="PAS domain"/>
    <property type="match status" value="11"/>
</dbReference>
<dbReference type="SMART" id="SM00388">
    <property type="entry name" value="HisKA"/>
    <property type="match status" value="1"/>
</dbReference>
<dbReference type="Gene3D" id="1.10.287.130">
    <property type="match status" value="1"/>
</dbReference>
<evidence type="ECO:0000259" key="17">
    <source>
        <dbReference type="PROSITE" id="PS50109"/>
    </source>
</evidence>
<evidence type="ECO:0000256" key="2">
    <source>
        <dbReference type="ARBA" id="ARBA00004651"/>
    </source>
</evidence>
<evidence type="ECO:0000256" key="10">
    <source>
        <dbReference type="ARBA" id="ARBA00022840"/>
    </source>
</evidence>
<dbReference type="SMART" id="SM00387">
    <property type="entry name" value="HATPase_c"/>
    <property type="match status" value="1"/>
</dbReference>
<dbReference type="SMART" id="SM00091">
    <property type="entry name" value="PAS"/>
    <property type="match status" value="9"/>
</dbReference>
<dbReference type="CDD" id="cd00130">
    <property type="entry name" value="PAS"/>
    <property type="match status" value="7"/>
</dbReference>
<evidence type="ECO:0000259" key="20">
    <source>
        <dbReference type="PROSITE" id="PS50113"/>
    </source>
</evidence>
<keyword evidence="7" id="KW-0812">Transmembrane</keyword>
<dbReference type="InterPro" id="IPR036641">
    <property type="entry name" value="HPT_dom_sf"/>
</dbReference>
<dbReference type="PANTHER" id="PTHR45339:SF1">
    <property type="entry name" value="HYBRID SIGNAL TRANSDUCTION HISTIDINE KINASE J"/>
    <property type="match status" value="1"/>
</dbReference>
<reference evidence="22 23" key="1">
    <citation type="submission" date="2023-08" db="EMBL/GenBank/DDBJ databases">
        <title>Methanolobus mangrovi sp. nov. and Methanolobus sediminis sp. nov, two novel methylotrophic methanogens isolated from mangrove sediments in China.</title>
        <authorList>
            <person name="Zhou J."/>
        </authorList>
    </citation>
    <scope>NUCLEOTIDE SEQUENCE [LARGE SCALE GENOMIC DNA]</scope>
    <source>
        <strain evidence="22 23">FTZ6</strain>
    </source>
</reference>
<keyword evidence="8" id="KW-0547">Nucleotide-binding</keyword>
<evidence type="ECO:0000256" key="6">
    <source>
        <dbReference type="ARBA" id="ARBA00022679"/>
    </source>
</evidence>
<dbReference type="InterPro" id="IPR004358">
    <property type="entry name" value="Sig_transdc_His_kin-like_C"/>
</dbReference>
<dbReference type="InterPro" id="IPR003594">
    <property type="entry name" value="HATPase_dom"/>
</dbReference>
<evidence type="ECO:0000259" key="21">
    <source>
        <dbReference type="PROSITE" id="PS50894"/>
    </source>
</evidence>
<dbReference type="SMART" id="SM00086">
    <property type="entry name" value="PAC"/>
    <property type="match status" value="9"/>
</dbReference>
<dbReference type="Gene3D" id="3.30.450.40">
    <property type="match status" value="1"/>
</dbReference>
<keyword evidence="4" id="KW-1003">Cell membrane</keyword>
<keyword evidence="23" id="KW-1185">Reference proteome</keyword>
<dbReference type="SUPFAM" id="SSF47384">
    <property type="entry name" value="Homodimeric domain of signal transducing histidine kinase"/>
    <property type="match status" value="1"/>
</dbReference>
<feature type="domain" description="HPt" evidence="21">
    <location>
        <begin position="2314"/>
        <end position="2407"/>
    </location>
</feature>
<dbReference type="InterPro" id="IPR003661">
    <property type="entry name" value="HisK_dim/P_dom"/>
</dbReference>
<dbReference type="NCBIfam" id="TIGR00229">
    <property type="entry name" value="sensory_box"/>
    <property type="match status" value="10"/>
</dbReference>
<dbReference type="Pfam" id="PF10114">
    <property type="entry name" value="PocR"/>
    <property type="match status" value="1"/>
</dbReference>
<dbReference type="CDD" id="cd00082">
    <property type="entry name" value="HisKA"/>
    <property type="match status" value="1"/>
</dbReference>
<dbReference type="SUPFAM" id="SSF52172">
    <property type="entry name" value="CheY-like"/>
    <property type="match status" value="2"/>
</dbReference>
<keyword evidence="13" id="KW-0472">Membrane</keyword>
<evidence type="ECO:0000256" key="16">
    <source>
        <dbReference type="SAM" id="Coils"/>
    </source>
</evidence>
<dbReference type="CDD" id="cd00088">
    <property type="entry name" value="HPT"/>
    <property type="match status" value="1"/>
</dbReference>
<dbReference type="Pfam" id="PF13426">
    <property type="entry name" value="PAS_9"/>
    <property type="match status" value="6"/>
</dbReference>
<keyword evidence="16" id="KW-0175">Coiled coil</keyword>
<feature type="domain" description="Response regulatory" evidence="18">
    <location>
        <begin position="2160"/>
        <end position="2279"/>
    </location>
</feature>
<feature type="domain" description="PAS" evidence="19">
    <location>
        <begin position="1377"/>
        <end position="1426"/>
    </location>
</feature>
<evidence type="ECO:0000256" key="12">
    <source>
        <dbReference type="ARBA" id="ARBA00023012"/>
    </source>
</evidence>
<dbReference type="RefSeq" id="WP_309311422.1">
    <property type="nucleotide sequence ID" value="NZ_CP133592.1"/>
</dbReference>
<feature type="domain" description="PAS" evidence="19">
    <location>
        <begin position="450"/>
        <end position="500"/>
    </location>
</feature>